<reference evidence="1 2" key="1">
    <citation type="submission" date="2023-07" db="EMBL/GenBank/DDBJ databases">
        <title>Sequencing the genomes of 1000 actinobacteria strains.</title>
        <authorList>
            <person name="Klenk H.-P."/>
        </authorList>
    </citation>
    <scope>NUCLEOTIDE SEQUENCE [LARGE SCALE GENOMIC DNA]</scope>
    <source>
        <strain evidence="1 2">DSM 44388</strain>
    </source>
</reference>
<proteinExistence type="predicted"/>
<dbReference type="Proteomes" id="UP001235712">
    <property type="component" value="Unassembled WGS sequence"/>
</dbReference>
<evidence type="ECO:0000313" key="2">
    <source>
        <dbReference type="Proteomes" id="UP001235712"/>
    </source>
</evidence>
<protein>
    <recommendedName>
        <fullName evidence="3">Lipoprotein</fullName>
    </recommendedName>
</protein>
<keyword evidence="2" id="KW-1185">Reference proteome</keyword>
<evidence type="ECO:0000313" key="1">
    <source>
        <dbReference type="EMBL" id="MDP9829873.1"/>
    </source>
</evidence>
<organism evidence="1 2">
    <name type="scientific">Kineosporia succinea</name>
    <dbReference type="NCBI Taxonomy" id="84632"/>
    <lineage>
        <taxon>Bacteria</taxon>
        <taxon>Bacillati</taxon>
        <taxon>Actinomycetota</taxon>
        <taxon>Actinomycetes</taxon>
        <taxon>Kineosporiales</taxon>
        <taxon>Kineosporiaceae</taxon>
        <taxon>Kineosporia</taxon>
    </lineage>
</organism>
<accession>A0ABT9PAZ8</accession>
<sequence length="139" mass="15097">MALAGCGHLRENEAQVKVEDAYAEASGVKLPLPTTMPATYTLDRFWSVANVYDEEGNAQSIARSAEFSGPAGKVRVCTEVIEIPGDLCPKSNVGITRDDEEKGLRQTVYIDSPTPDTDVEAVWGDVKYSASPTDWSWLA</sequence>
<evidence type="ECO:0008006" key="3">
    <source>
        <dbReference type="Google" id="ProtNLM"/>
    </source>
</evidence>
<gene>
    <name evidence="1" type="ORF">J2S57_005622</name>
</gene>
<dbReference type="EMBL" id="JAUSQZ010000001">
    <property type="protein sequence ID" value="MDP9829873.1"/>
    <property type="molecule type" value="Genomic_DNA"/>
</dbReference>
<comment type="caution">
    <text evidence="1">The sequence shown here is derived from an EMBL/GenBank/DDBJ whole genome shotgun (WGS) entry which is preliminary data.</text>
</comment>
<name>A0ABT9PAZ8_9ACTN</name>